<gene>
    <name evidence="1" type="ORF">NJT12_04955</name>
</gene>
<dbReference type="Proteomes" id="UP001212170">
    <property type="component" value="Unassembled WGS sequence"/>
</dbReference>
<evidence type="ECO:0000313" key="2">
    <source>
        <dbReference type="Proteomes" id="UP001212170"/>
    </source>
</evidence>
<organism evidence="1 2">
    <name type="scientific">Flavobacterium azizsancarii</name>
    <dbReference type="NCBI Taxonomy" id="2961580"/>
    <lineage>
        <taxon>Bacteria</taxon>
        <taxon>Pseudomonadati</taxon>
        <taxon>Bacteroidota</taxon>
        <taxon>Flavobacteriia</taxon>
        <taxon>Flavobacteriales</taxon>
        <taxon>Flavobacteriaceae</taxon>
        <taxon>Flavobacterium</taxon>
    </lineage>
</organism>
<accession>A0ABT4W8Z3</accession>
<sequence length="733" mass="83214">MNGVKIYVAKDPNNNLIVLDGIALDLFDDESILMTMKQTDIRDIAVNYTDFSQTFTVPPSPTNNKAFKYWFDPKNNNQLENANGIPARIDIGGVYFKKGVVKVNSANYNDDGQLKSYTIQFTAGLKALKEIFGDKKLADLDYTSAIGGQFIPFLDVNVVNSINNTIGGNAIEIPLISSTRYLPPYSRLKYVSDATINAVGIRRTELRPAIKFDTIIQAIKQKFNVEFNGGFFADNIDIAGINNLYLWLNKNDNVFNTGGDVVKLGSSFPTNNVKAISGPVGSNYFTVELQYLATGTFPANTMPDFMYLRFDTQNLSTNSVEYICKIQEVLLNPDGTVDEFSTNNQANFGIVTQTDHYITGPFEKILEWSWDLTNTSLLPGKKRHFRILCEVKDGGYIALNQSRIIVSQYKKVRVFGIWQNREASTVSVTSFSGTEIYNKVTVKDNIPEMSVYDFLSSIIKMFNLVVIPKLNNEFQFEYYKEFYSAPDVQSFDITDFVFPNRKMNKIKTYKSLLFKFEESEYGSNIIYKKYQPDAREYGTISQTFANGDGEEYKIESKFSLLLFRQLTEIGYVDLHNLDQTWITGDGCGESDGDIITNKPTIFYYNSKAAIQENKYLCYTKDDGKSAKLETYSQFSSLDNLTDYKNSLCFSSENILTGDARVKNLYSIGYADQIAKTYSKFIREFEIECYLPKWIITTIKLNDTIKIDNVKFQINEIEVNLTTGKAKMKLINDV</sequence>
<comment type="caution">
    <text evidence="1">The sequence shown here is derived from an EMBL/GenBank/DDBJ whole genome shotgun (WGS) entry which is preliminary data.</text>
</comment>
<name>A0ABT4W8Z3_9FLAO</name>
<evidence type="ECO:0000313" key="1">
    <source>
        <dbReference type="EMBL" id="MDA6068966.1"/>
    </source>
</evidence>
<keyword evidence="2" id="KW-1185">Reference proteome</keyword>
<protein>
    <submittedName>
        <fullName evidence="1">Uncharacterized protein</fullName>
    </submittedName>
</protein>
<dbReference type="EMBL" id="JAMZNK010000005">
    <property type="protein sequence ID" value="MDA6068966.1"/>
    <property type="molecule type" value="Genomic_DNA"/>
</dbReference>
<reference evidence="1 2" key="1">
    <citation type="journal article" date="2023" name="Chemosphere">
        <title>Whole genome analysis of Flavobacterium aziz-sancarii sp. nov., isolated from Ardley Island (Antarctica), revealed a rich resistome and bioremediation potential.</title>
        <authorList>
            <person name="Otur C."/>
            <person name="Okay S."/>
            <person name="Kurt-Kizildogan A."/>
        </authorList>
    </citation>
    <scope>NUCLEOTIDE SEQUENCE [LARGE SCALE GENOMIC DNA]</scope>
    <source>
        <strain evidence="1 2">AC</strain>
    </source>
</reference>
<proteinExistence type="predicted"/>
<dbReference type="RefSeq" id="WP_271334800.1">
    <property type="nucleotide sequence ID" value="NZ_JAMZNK010000005.1"/>
</dbReference>